<dbReference type="Gene3D" id="3.40.50.10190">
    <property type="entry name" value="BRCT domain"/>
    <property type="match status" value="1"/>
</dbReference>
<dbReference type="InterPro" id="IPR036116">
    <property type="entry name" value="FN3_sf"/>
</dbReference>
<dbReference type="GO" id="GO:0034044">
    <property type="term" value="C:exomer complex"/>
    <property type="evidence" value="ECO:0007669"/>
    <property type="project" value="TreeGrafter"/>
</dbReference>
<dbReference type="InterPro" id="IPR036420">
    <property type="entry name" value="BRCT_dom_sf"/>
</dbReference>
<evidence type="ECO:0000259" key="2">
    <source>
        <dbReference type="PROSITE" id="PS50172"/>
    </source>
</evidence>
<comment type="caution">
    <text evidence="4">The sequence shown here is derived from an EMBL/GenBank/DDBJ whole genome shotgun (WGS) entry which is preliminary data.</text>
</comment>
<dbReference type="SMART" id="SM00292">
    <property type="entry name" value="BRCT"/>
    <property type="match status" value="1"/>
</dbReference>
<feature type="region of interest" description="Disordered" evidence="1">
    <location>
        <begin position="259"/>
        <end position="387"/>
    </location>
</feature>
<feature type="compositionally biased region" description="Acidic residues" evidence="1">
    <location>
        <begin position="307"/>
        <end position="324"/>
    </location>
</feature>
<dbReference type="GO" id="GO:0046983">
    <property type="term" value="F:protein dimerization activity"/>
    <property type="evidence" value="ECO:0007669"/>
    <property type="project" value="InterPro"/>
</dbReference>
<dbReference type="Pfam" id="PF12738">
    <property type="entry name" value="PTCB-BRCT"/>
    <property type="match status" value="1"/>
</dbReference>
<dbReference type="GeneID" id="41988675"/>
<dbReference type="AlphaFoldDB" id="A0A8H8QWH2"/>
<feature type="compositionally biased region" description="Basic and acidic residues" evidence="1">
    <location>
        <begin position="325"/>
        <end position="343"/>
    </location>
</feature>
<evidence type="ECO:0000259" key="3">
    <source>
        <dbReference type="PROSITE" id="PS50853"/>
    </source>
</evidence>
<dbReference type="PROSITE" id="PS50853">
    <property type="entry name" value="FN3"/>
    <property type="match status" value="1"/>
</dbReference>
<dbReference type="PANTHER" id="PTHR47351:SF1">
    <property type="entry name" value="CHITIN BIOSYNTHESIS PROTEIN CHS5"/>
    <property type="match status" value="1"/>
</dbReference>
<proteinExistence type="predicted"/>
<accession>A0A8H8QWH2</accession>
<dbReference type="InterPro" id="IPR003961">
    <property type="entry name" value="FN3_dom"/>
</dbReference>
<dbReference type="GO" id="GO:0000747">
    <property type="term" value="P:conjugation with cellular fusion"/>
    <property type="evidence" value="ECO:0007669"/>
    <property type="project" value="TreeGrafter"/>
</dbReference>
<dbReference type="InterPro" id="IPR031673">
    <property type="entry name" value="Chs5_N"/>
</dbReference>
<dbReference type="OrthoDB" id="245697at2759"/>
<dbReference type="Gene3D" id="6.20.120.50">
    <property type="match status" value="1"/>
</dbReference>
<dbReference type="CDD" id="cd00063">
    <property type="entry name" value="FN3"/>
    <property type="match status" value="1"/>
</dbReference>
<dbReference type="SUPFAM" id="SSF52113">
    <property type="entry name" value="BRCT domain"/>
    <property type="match status" value="1"/>
</dbReference>
<feature type="compositionally biased region" description="Basic and acidic residues" evidence="1">
    <location>
        <begin position="350"/>
        <end position="365"/>
    </location>
</feature>
<protein>
    <submittedName>
        <fullName evidence="4">Chitin biosynthesis protein</fullName>
    </submittedName>
</protein>
<sequence>MLISLTVGKVDAGVAVLLTQDKRLIEFPSILLPPNISSGSIVDITVSRNFISEQKSQSAFLALQESIYSSFGESEPLPPILRCKNATQTSVVLEWDPIELATADCISLSLFRNGQKAGNIPRPTSMRTTKISGLAVDTEYTFHLVLRTSAGTFSSEKVVVKTHKMTDLSGITVTPGILPAQLRDSLTKAVERIGAKLADTVRIDTTHFVTTEGRGIAWEKAVEMNIPVVRPEWVEGCERGGRIVGVRQYYLDADPRQRQIAEQQATSQQQKPAEQKARESPLPSPGPEQTNGSQAVPPTPPAKDVPREEEESSDDSEGDEDAEEEKSAVQEEQKVRVEDRELQKVAIHPAPEEKETEKQEEKEKEVTEEDGSGTVTPGQSSFQDVAL</sequence>
<dbReference type="Gene3D" id="2.60.40.10">
    <property type="entry name" value="Immunoglobulins"/>
    <property type="match status" value="1"/>
</dbReference>
<feature type="compositionally biased region" description="Polar residues" evidence="1">
    <location>
        <begin position="287"/>
        <end position="296"/>
    </location>
</feature>
<dbReference type="RefSeq" id="XP_031001768.1">
    <property type="nucleotide sequence ID" value="XM_031153397.1"/>
</dbReference>
<name>A0A8H8QWH2_9HELO</name>
<evidence type="ECO:0000256" key="1">
    <source>
        <dbReference type="SAM" id="MobiDB-lite"/>
    </source>
</evidence>
<organism evidence="4 5">
    <name type="scientific">Lachnellula hyalina</name>
    <dbReference type="NCBI Taxonomy" id="1316788"/>
    <lineage>
        <taxon>Eukaryota</taxon>
        <taxon>Fungi</taxon>
        <taxon>Dikarya</taxon>
        <taxon>Ascomycota</taxon>
        <taxon>Pezizomycotina</taxon>
        <taxon>Leotiomycetes</taxon>
        <taxon>Helotiales</taxon>
        <taxon>Lachnaceae</taxon>
        <taxon>Lachnellula</taxon>
    </lineage>
</organism>
<evidence type="ECO:0000313" key="4">
    <source>
        <dbReference type="EMBL" id="TVY22980.1"/>
    </source>
</evidence>
<dbReference type="InterPro" id="IPR013783">
    <property type="entry name" value="Ig-like_fold"/>
</dbReference>
<dbReference type="CDD" id="cd13945">
    <property type="entry name" value="Chs5_N"/>
    <property type="match status" value="1"/>
</dbReference>
<feature type="domain" description="BRCT" evidence="2">
    <location>
        <begin position="163"/>
        <end position="251"/>
    </location>
</feature>
<dbReference type="FunFam" id="2.60.40.10:FF:000453">
    <property type="entry name" value="Chitin biosynthesis protein CHS5"/>
    <property type="match status" value="1"/>
</dbReference>
<dbReference type="GO" id="GO:0006893">
    <property type="term" value="P:Golgi to plasma membrane transport"/>
    <property type="evidence" value="ECO:0007669"/>
    <property type="project" value="TreeGrafter"/>
</dbReference>
<dbReference type="InterPro" id="IPR001357">
    <property type="entry name" value="BRCT_dom"/>
</dbReference>
<dbReference type="PANTHER" id="PTHR47351">
    <property type="entry name" value="CHITIN BIOSYNTHESIS PROTEIN CHS5"/>
    <property type="match status" value="1"/>
</dbReference>
<dbReference type="EMBL" id="QGMH01000213">
    <property type="protein sequence ID" value="TVY22980.1"/>
    <property type="molecule type" value="Genomic_DNA"/>
</dbReference>
<feature type="domain" description="Fibronectin type-III" evidence="3">
    <location>
        <begin position="75"/>
        <end position="169"/>
    </location>
</feature>
<feature type="compositionally biased region" description="Low complexity" evidence="1">
    <location>
        <begin position="260"/>
        <end position="272"/>
    </location>
</feature>
<dbReference type="InterPro" id="IPR052827">
    <property type="entry name" value="CHS_Export/Cell_Fusion_Reg"/>
</dbReference>
<reference evidence="4 5" key="1">
    <citation type="submission" date="2018-05" db="EMBL/GenBank/DDBJ databases">
        <title>Genome sequencing and assembly of the regulated plant pathogen Lachnellula willkommii and related sister species for the development of diagnostic species identification markers.</title>
        <authorList>
            <person name="Giroux E."/>
            <person name="Bilodeau G."/>
        </authorList>
    </citation>
    <scope>NUCLEOTIDE SEQUENCE [LARGE SCALE GENOMIC DNA]</scope>
    <source>
        <strain evidence="4 5">CBS 185.66</strain>
    </source>
</reference>
<dbReference type="InterPro" id="IPR031669">
    <property type="entry name" value="Fn3_2"/>
</dbReference>
<dbReference type="SUPFAM" id="SSF49265">
    <property type="entry name" value="Fibronectin type III"/>
    <property type="match status" value="1"/>
</dbReference>
<dbReference type="Proteomes" id="UP000431533">
    <property type="component" value="Unassembled WGS sequence"/>
</dbReference>
<dbReference type="GO" id="GO:0005802">
    <property type="term" value="C:trans-Golgi network"/>
    <property type="evidence" value="ECO:0007669"/>
    <property type="project" value="TreeGrafter"/>
</dbReference>
<feature type="compositionally biased region" description="Polar residues" evidence="1">
    <location>
        <begin position="373"/>
        <end position="387"/>
    </location>
</feature>
<dbReference type="Pfam" id="PF16893">
    <property type="entry name" value="fn3_2"/>
    <property type="match status" value="1"/>
</dbReference>
<dbReference type="PROSITE" id="PS50172">
    <property type="entry name" value="BRCT"/>
    <property type="match status" value="1"/>
</dbReference>
<dbReference type="Pfam" id="PF16892">
    <property type="entry name" value="CHS5_N"/>
    <property type="match status" value="1"/>
</dbReference>
<evidence type="ECO:0000313" key="5">
    <source>
        <dbReference type="Proteomes" id="UP000431533"/>
    </source>
</evidence>
<gene>
    <name evidence="4" type="primary">CHS5</name>
    <name evidence="4" type="ORF">LHYA1_G008477</name>
</gene>
<keyword evidence="5" id="KW-1185">Reference proteome</keyword>
<dbReference type="CDD" id="cd17742">
    <property type="entry name" value="BRCT_CHS5_like"/>
    <property type="match status" value="1"/>
</dbReference>